<dbReference type="RefSeq" id="XP_015896384.3">
    <property type="nucleotide sequence ID" value="XM_016040898.4"/>
</dbReference>
<gene>
    <name evidence="2" type="primary">LOC107430102</name>
</gene>
<dbReference type="InParanoid" id="A0A6P4AME1"/>
<evidence type="ECO:0000313" key="1">
    <source>
        <dbReference type="Proteomes" id="UP001652623"/>
    </source>
</evidence>
<reference evidence="1" key="1">
    <citation type="submission" date="2025-05" db="UniProtKB">
        <authorList>
            <consortium name="RefSeq"/>
        </authorList>
    </citation>
    <scope>NUCLEOTIDE SEQUENCE [LARGE SCALE GENOMIC DNA]</scope>
</reference>
<accession>A0A6P4AME1</accession>
<dbReference type="KEGG" id="zju:107430102"/>
<keyword evidence="1" id="KW-1185">Reference proteome</keyword>
<protein>
    <submittedName>
        <fullName evidence="2">Uncharacterized protein LOC107430102</fullName>
    </submittedName>
</protein>
<sequence length="148" mass="17052">MADTAGIERFRNLTEHKLKPRRHEKFSGVLNHIAKFVFDSTFIHSLKSLAGKKQVKKNEHRVSKYEPFPVSMNDKGKVENLKLVMENMQPKMEKMQEDDVNNIKQQHEISAKYKAAGTGALEKTLDEGNKGSDIVQTQRKKVFIRSRL</sequence>
<evidence type="ECO:0000313" key="2">
    <source>
        <dbReference type="RefSeq" id="XP_015896384.3"/>
    </source>
</evidence>
<organism evidence="1 2">
    <name type="scientific">Ziziphus jujuba</name>
    <name type="common">Chinese jujube</name>
    <name type="synonym">Ziziphus sativa</name>
    <dbReference type="NCBI Taxonomy" id="326968"/>
    <lineage>
        <taxon>Eukaryota</taxon>
        <taxon>Viridiplantae</taxon>
        <taxon>Streptophyta</taxon>
        <taxon>Embryophyta</taxon>
        <taxon>Tracheophyta</taxon>
        <taxon>Spermatophyta</taxon>
        <taxon>Magnoliopsida</taxon>
        <taxon>eudicotyledons</taxon>
        <taxon>Gunneridae</taxon>
        <taxon>Pentapetalae</taxon>
        <taxon>rosids</taxon>
        <taxon>fabids</taxon>
        <taxon>Rosales</taxon>
        <taxon>Rhamnaceae</taxon>
        <taxon>Paliureae</taxon>
        <taxon>Ziziphus</taxon>
    </lineage>
</organism>
<proteinExistence type="predicted"/>
<dbReference type="GeneID" id="107430102"/>
<dbReference type="AlphaFoldDB" id="A0A6P4AME1"/>
<name>A0A6P4AME1_ZIZJJ</name>
<reference evidence="2" key="2">
    <citation type="submission" date="2025-08" db="UniProtKB">
        <authorList>
            <consortium name="RefSeq"/>
        </authorList>
    </citation>
    <scope>IDENTIFICATION</scope>
    <source>
        <tissue evidence="2">Seedling</tissue>
    </source>
</reference>
<dbReference type="Proteomes" id="UP001652623">
    <property type="component" value="Chromosome 1"/>
</dbReference>